<evidence type="ECO:0000313" key="1">
    <source>
        <dbReference type="EMBL" id="EFX80225.1"/>
    </source>
</evidence>
<protein>
    <submittedName>
        <fullName evidence="1">Uncharacterized protein</fullName>
    </submittedName>
</protein>
<dbReference type="HOGENOM" id="CLU_2640622_0_0_1"/>
<dbReference type="EMBL" id="GL732548">
    <property type="protein sequence ID" value="EFX80225.1"/>
    <property type="molecule type" value="Genomic_DNA"/>
</dbReference>
<proteinExistence type="predicted"/>
<name>E9GK22_DAPPU</name>
<accession>E9GK22</accession>
<dbReference type="InParanoid" id="E9GK22"/>
<dbReference type="KEGG" id="dpx:DAPPUDRAFT_244053"/>
<evidence type="ECO:0000313" key="2">
    <source>
        <dbReference type="Proteomes" id="UP000000305"/>
    </source>
</evidence>
<sequence length="77" mass="8595">MTTTVGSAMLTKVEKANRYAKSAVSRGQNQTLLYPLHCKVDRASKINLVKLYPCVKQEEQEKPKGFPVPMMPNCILA</sequence>
<dbReference type="AlphaFoldDB" id="E9GK22"/>
<gene>
    <name evidence="1" type="ORF">DAPPUDRAFT_244053</name>
</gene>
<keyword evidence="2" id="KW-1185">Reference proteome</keyword>
<dbReference type="Proteomes" id="UP000000305">
    <property type="component" value="Unassembled WGS sequence"/>
</dbReference>
<organism evidence="1 2">
    <name type="scientific">Daphnia pulex</name>
    <name type="common">Water flea</name>
    <dbReference type="NCBI Taxonomy" id="6669"/>
    <lineage>
        <taxon>Eukaryota</taxon>
        <taxon>Metazoa</taxon>
        <taxon>Ecdysozoa</taxon>
        <taxon>Arthropoda</taxon>
        <taxon>Crustacea</taxon>
        <taxon>Branchiopoda</taxon>
        <taxon>Diplostraca</taxon>
        <taxon>Cladocera</taxon>
        <taxon>Anomopoda</taxon>
        <taxon>Daphniidae</taxon>
        <taxon>Daphnia</taxon>
    </lineage>
</organism>
<reference evidence="1 2" key="1">
    <citation type="journal article" date="2011" name="Science">
        <title>The ecoresponsive genome of Daphnia pulex.</title>
        <authorList>
            <person name="Colbourne J.K."/>
            <person name="Pfrender M.E."/>
            <person name="Gilbert D."/>
            <person name="Thomas W.K."/>
            <person name="Tucker A."/>
            <person name="Oakley T.H."/>
            <person name="Tokishita S."/>
            <person name="Aerts A."/>
            <person name="Arnold G.J."/>
            <person name="Basu M.K."/>
            <person name="Bauer D.J."/>
            <person name="Caceres C.E."/>
            <person name="Carmel L."/>
            <person name="Casola C."/>
            <person name="Choi J.H."/>
            <person name="Detter J.C."/>
            <person name="Dong Q."/>
            <person name="Dusheyko S."/>
            <person name="Eads B.D."/>
            <person name="Frohlich T."/>
            <person name="Geiler-Samerotte K.A."/>
            <person name="Gerlach D."/>
            <person name="Hatcher P."/>
            <person name="Jogdeo S."/>
            <person name="Krijgsveld J."/>
            <person name="Kriventseva E.V."/>
            <person name="Kultz D."/>
            <person name="Laforsch C."/>
            <person name="Lindquist E."/>
            <person name="Lopez J."/>
            <person name="Manak J.R."/>
            <person name="Muller J."/>
            <person name="Pangilinan J."/>
            <person name="Patwardhan R.P."/>
            <person name="Pitluck S."/>
            <person name="Pritham E.J."/>
            <person name="Rechtsteiner A."/>
            <person name="Rho M."/>
            <person name="Rogozin I.B."/>
            <person name="Sakarya O."/>
            <person name="Salamov A."/>
            <person name="Schaack S."/>
            <person name="Shapiro H."/>
            <person name="Shiga Y."/>
            <person name="Skalitzky C."/>
            <person name="Smith Z."/>
            <person name="Souvorov A."/>
            <person name="Sung W."/>
            <person name="Tang Z."/>
            <person name="Tsuchiya D."/>
            <person name="Tu H."/>
            <person name="Vos H."/>
            <person name="Wang M."/>
            <person name="Wolf Y.I."/>
            <person name="Yamagata H."/>
            <person name="Yamada T."/>
            <person name="Ye Y."/>
            <person name="Shaw J.R."/>
            <person name="Andrews J."/>
            <person name="Crease T.J."/>
            <person name="Tang H."/>
            <person name="Lucas S.M."/>
            <person name="Robertson H.M."/>
            <person name="Bork P."/>
            <person name="Koonin E.V."/>
            <person name="Zdobnov E.M."/>
            <person name="Grigoriev I.V."/>
            <person name="Lynch M."/>
            <person name="Boore J.L."/>
        </authorList>
    </citation>
    <scope>NUCLEOTIDE SEQUENCE [LARGE SCALE GENOMIC DNA]</scope>
</reference>